<protein>
    <recommendedName>
        <fullName evidence="1">DNA-binding phage zinc finger domain-containing protein</fullName>
    </recommendedName>
</protein>
<name>A0ABQ4I5E0_9ACTN</name>
<evidence type="ECO:0000313" key="2">
    <source>
        <dbReference type="EMBL" id="GIJ13129.1"/>
    </source>
</evidence>
<reference evidence="2 3" key="1">
    <citation type="submission" date="2021-01" db="EMBL/GenBank/DDBJ databases">
        <title>Whole genome shotgun sequence of Verrucosispora andamanensis NBRC 109075.</title>
        <authorList>
            <person name="Komaki H."/>
            <person name="Tamura T."/>
        </authorList>
    </citation>
    <scope>NUCLEOTIDE SEQUENCE [LARGE SCALE GENOMIC DNA]</scope>
    <source>
        <strain evidence="2 3">NBRC 109075</strain>
    </source>
</reference>
<feature type="domain" description="DNA-binding phage zinc finger" evidence="1">
    <location>
        <begin position="32"/>
        <end position="99"/>
    </location>
</feature>
<dbReference type="InterPro" id="IPR056911">
    <property type="entry name" value="Phage_Znf_bind_put"/>
</dbReference>
<dbReference type="RefSeq" id="WP_204015473.1">
    <property type="nucleotide sequence ID" value="NZ_BOOZ01000081.1"/>
</dbReference>
<dbReference type="Proteomes" id="UP000647017">
    <property type="component" value="Unassembled WGS sequence"/>
</dbReference>
<keyword evidence="3" id="KW-1185">Reference proteome</keyword>
<evidence type="ECO:0000313" key="3">
    <source>
        <dbReference type="Proteomes" id="UP000647017"/>
    </source>
</evidence>
<dbReference type="Pfam" id="PF24623">
    <property type="entry name" value="Phage_zn_bind_8"/>
    <property type="match status" value="1"/>
</dbReference>
<dbReference type="EMBL" id="BOOZ01000081">
    <property type="protein sequence ID" value="GIJ13129.1"/>
    <property type="molecule type" value="Genomic_DNA"/>
</dbReference>
<gene>
    <name evidence="2" type="ORF">Van01_63430</name>
</gene>
<comment type="caution">
    <text evidence="2">The sequence shown here is derived from an EMBL/GenBank/DDBJ whole genome shotgun (WGS) entry which is preliminary data.</text>
</comment>
<sequence>MRIDVDEPDARERFWEGMRDVAHAAARYQDQALYQAIVKIGRAALAQGIELVSSGGLFLQCPVCDALPGQRCINMAGHPLHEQTCHPERVELAAKALSGAAPLPPPLH</sequence>
<proteinExistence type="predicted"/>
<organism evidence="2 3">
    <name type="scientific">Micromonospora andamanensis</name>
    <dbReference type="NCBI Taxonomy" id="1287068"/>
    <lineage>
        <taxon>Bacteria</taxon>
        <taxon>Bacillati</taxon>
        <taxon>Actinomycetota</taxon>
        <taxon>Actinomycetes</taxon>
        <taxon>Micromonosporales</taxon>
        <taxon>Micromonosporaceae</taxon>
        <taxon>Micromonospora</taxon>
    </lineage>
</organism>
<evidence type="ECO:0000259" key="1">
    <source>
        <dbReference type="Pfam" id="PF24623"/>
    </source>
</evidence>
<accession>A0ABQ4I5E0</accession>